<gene>
    <name evidence="4" type="primary">atxA</name>
    <name evidence="4" type="ORF">BN1180_05956</name>
</gene>
<dbReference type="EMBL" id="CCXW01000005">
    <property type="protein sequence ID" value="CEG25110.1"/>
    <property type="molecule type" value="Genomic_DNA"/>
</dbReference>
<evidence type="ECO:0000256" key="1">
    <source>
        <dbReference type="ARBA" id="ARBA00023015"/>
    </source>
</evidence>
<dbReference type="InterPro" id="IPR050661">
    <property type="entry name" value="BglG_antiterminators"/>
</dbReference>
<keyword evidence="2" id="KW-0804">Transcription</keyword>
<evidence type="ECO:0000256" key="2">
    <source>
        <dbReference type="ARBA" id="ARBA00023163"/>
    </source>
</evidence>
<dbReference type="InterPro" id="IPR007737">
    <property type="entry name" value="Mga_HTH"/>
</dbReference>
<dbReference type="AlphaFoldDB" id="A0AAN2TQB2"/>
<name>A0AAN2TQB2_9BACI</name>
<proteinExistence type="predicted"/>
<evidence type="ECO:0000313" key="5">
    <source>
        <dbReference type="Proteomes" id="UP000182110"/>
    </source>
</evidence>
<accession>A0AAN2TQB2</accession>
<keyword evidence="5" id="KW-1185">Reference proteome</keyword>
<dbReference type="Proteomes" id="UP000182110">
    <property type="component" value="Unassembled WGS sequence"/>
</dbReference>
<evidence type="ECO:0000259" key="3">
    <source>
        <dbReference type="Pfam" id="PF05043"/>
    </source>
</evidence>
<dbReference type="InterPro" id="IPR036388">
    <property type="entry name" value="WH-like_DNA-bd_sf"/>
</dbReference>
<dbReference type="Pfam" id="PF05043">
    <property type="entry name" value="Mga"/>
    <property type="match status" value="1"/>
</dbReference>
<organism evidence="4 5">
    <name type="scientific">Peribacillus simplex</name>
    <dbReference type="NCBI Taxonomy" id="1478"/>
    <lineage>
        <taxon>Bacteria</taxon>
        <taxon>Bacillati</taxon>
        <taxon>Bacillota</taxon>
        <taxon>Bacilli</taxon>
        <taxon>Bacillales</taxon>
        <taxon>Bacillaceae</taxon>
        <taxon>Peribacillus</taxon>
    </lineage>
</organism>
<keyword evidence="1" id="KW-0805">Transcription regulation</keyword>
<dbReference type="Gene3D" id="1.10.10.10">
    <property type="entry name" value="Winged helix-like DNA-binding domain superfamily/Winged helix DNA-binding domain"/>
    <property type="match status" value="1"/>
</dbReference>
<dbReference type="RefSeq" id="WP_048685738.1">
    <property type="nucleotide sequence ID" value="NZ_CCXW01000005.1"/>
</dbReference>
<dbReference type="PANTHER" id="PTHR30185">
    <property type="entry name" value="CRYPTIC BETA-GLUCOSIDE BGL OPERON ANTITERMINATOR"/>
    <property type="match status" value="1"/>
</dbReference>
<sequence>MYYFLDRPVYQKVRILIHLHSINQFCSISDMAKSLNASDRTILKFIGELKHDLKEMEPEADIIEREHKNFYLKTKDNFSIKTVERWYLEQSLTYKACDQIFYNTMGDIHAFAKKNYTSYASMYRRVNKIKPLLDQFKLQYTTQHMATFNGMEKQFRYFYYLFYWNSCWGEVWPFSSVTREQILELLKGEKESMPEQMLYWLAISITRAKLGYVIEEDPTYESFTKHHHLFKSFSRLAEPLFKELTTLTEEQITLEIIFSFTVISCFEFYDKKNPQISLIMNFAQHHNQDLFVQTTIHWLETFTEFFSMEINAEEYGALFANLLYLHYYTQIFDGPTFLFKEDPFKIAFEQDPPNQVELMNRFYDQLAKKKALTKILKHRERLLGRYHGLLKRTINFKVDNQPIKIKVFSILEGNPSEYIINQIKRISSHIQLCNEGEHPDLIITDRLYMSIEKYDAKVFVWSSVPKRNDFERLRDCIERIRLVEPSER</sequence>
<evidence type="ECO:0000313" key="4">
    <source>
        <dbReference type="EMBL" id="CEG25110.1"/>
    </source>
</evidence>
<dbReference type="PANTHER" id="PTHR30185:SF18">
    <property type="entry name" value="TRANSCRIPTIONAL REGULATOR MTLR"/>
    <property type="match status" value="1"/>
</dbReference>
<protein>
    <submittedName>
        <fullName evidence="4">Anthrax toxin expression trans-acting positive regulator</fullName>
    </submittedName>
</protein>
<comment type="caution">
    <text evidence="4">The sequence shown here is derived from an EMBL/GenBank/DDBJ whole genome shotgun (WGS) entry which is preliminary data.</text>
</comment>
<feature type="domain" description="Mga helix-turn-helix" evidence="3">
    <location>
        <begin position="76"/>
        <end position="163"/>
    </location>
</feature>
<reference evidence="4 5" key="1">
    <citation type="journal article" date="2014" name="Genome Announc.">
        <title>Genome Sequence of Bacillus simplex Strain P558, Isolated from a Human Fecal Sample.</title>
        <authorList>
            <person name="Croce O."/>
            <person name="Hugon P."/>
            <person name="Lagier J.C."/>
            <person name="Bibi F."/>
            <person name="Robert C."/>
            <person name="Azhar E.I."/>
            <person name="Raoult D."/>
            <person name="Fournier P.E."/>
        </authorList>
    </citation>
    <scope>NUCLEOTIDE SEQUENCE [LARGE SCALE GENOMIC DNA]</scope>
    <source>
        <strain evidence="4 5">P558</strain>
    </source>
</reference>